<keyword evidence="1" id="KW-1133">Transmembrane helix</keyword>
<proteinExistence type="predicted"/>
<evidence type="ECO:0000256" key="1">
    <source>
        <dbReference type="SAM" id="Phobius"/>
    </source>
</evidence>
<evidence type="ECO:0000313" key="2">
    <source>
        <dbReference type="EMBL" id="JAG88273.1"/>
    </source>
</evidence>
<feature type="transmembrane region" description="Helical" evidence="1">
    <location>
        <begin position="86"/>
        <end position="108"/>
    </location>
</feature>
<name>A0A0C9S963_9CONI</name>
<keyword evidence="1" id="KW-0472">Membrane</keyword>
<organism evidence="2">
    <name type="scientific">Wollemia nobilis</name>
    <dbReference type="NCBI Taxonomy" id="56998"/>
    <lineage>
        <taxon>Eukaryota</taxon>
        <taxon>Viridiplantae</taxon>
        <taxon>Streptophyta</taxon>
        <taxon>Embryophyta</taxon>
        <taxon>Tracheophyta</taxon>
        <taxon>Spermatophyta</taxon>
        <taxon>Pinopsida</taxon>
        <taxon>Pinidae</taxon>
        <taxon>Conifers II</taxon>
        <taxon>Araucariales</taxon>
        <taxon>Araucariaceae</taxon>
        <taxon>Wollemia</taxon>
    </lineage>
</organism>
<dbReference type="PANTHER" id="PTHR36318:SF3">
    <property type="entry name" value="OS06G0581300 PROTEIN"/>
    <property type="match status" value="1"/>
</dbReference>
<dbReference type="Pfam" id="PF07343">
    <property type="entry name" value="DUF1475"/>
    <property type="match status" value="1"/>
</dbReference>
<feature type="transmembrane region" description="Helical" evidence="1">
    <location>
        <begin position="21"/>
        <end position="41"/>
    </location>
</feature>
<accession>A0A0C9S963</accession>
<dbReference type="PANTHER" id="PTHR36318">
    <property type="entry name" value="OS06G0581300 PROTEIN"/>
    <property type="match status" value="1"/>
</dbReference>
<protein>
    <submittedName>
        <fullName evidence="2">TSA: Wollemia nobilis Ref_Wollemi_Transcript_9071_843 transcribed RNA sequence</fullName>
    </submittedName>
</protein>
<dbReference type="AlphaFoldDB" id="A0A0C9S963"/>
<dbReference type="InterPro" id="IPR009943">
    <property type="entry name" value="DUF1475"/>
</dbReference>
<keyword evidence="1" id="KW-0812">Transmembrane</keyword>
<sequence>MKSLVEGNSKTKSMESSLSSVVVARVAFLTLGFIMLATLVYTCVTDGSPFRKELLTPWMDATLIDFYINVAAIATWVCYKESTLIGALVWTILVICFGSMMTSWYIAIQLFKLSPQDPLYLVLLKDRHARWLSSGISDATEST</sequence>
<reference evidence="2" key="1">
    <citation type="submission" date="2015-02" db="EMBL/GenBank/DDBJ databases">
        <title>A transcriptome of Wollemia nobilis - a relic of Gondwana.</title>
        <authorList>
            <person name="Chia J.Y."/>
            <person name="Leong Y.S."/>
            <person name="Abdul Karim S."/>
            <person name="Wan Azmi N."/>
            <person name="Hercus R."/>
            <person name="Croft L."/>
        </authorList>
    </citation>
    <scope>NUCLEOTIDE SEQUENCE</scope>
    <source>
        <strain evidence="2">MaeBrown</strain>
        <tissue evidence="2">Leaf</tissue>
    </source>
</reference>
<dbReference type="EMBL" id="GCHU01009018">
    <property type="protein sequence ID" value="JAG88273.1"/>
    <property type="molecule type" value="Transcribed_RNA"/>
</dbReference>
<feature type="transmembrane region" description="Helical" evidence="1">
    <location>
        <begin position="61"/>
        <end position="79"/>
    </location>
</feature>